<comment type="caution">
    <text evidence="11">The sequence shown here is derived from an EMBL/GenBank/DDBJ whole genome shotgun (WGS) entry which is preliminary data.</text>
</comment>
<accession>A0A8J6XIV9</accession>
<protein>
    <recommendedName>
        <fullName evidence="7 8">Glutamine-dependent NAD(+) synthetase</fullName>
        <ecNumber evidence="7 8">6.3.5.1</ecNumber>
    </recommendedName>
    <alternativeName>
        <fullName evidence="7 8">NAD(+) synthase [glutamine-hydrolyzing]</fullName>
    </alternativeName>
</protein>
<evidence type="ECO:0000256" key="3">
    <source>
        <dbReference type="ARBA" id="ARBA00022598"/>
    </source>
</evidence>
<dbReference type="NCBIfam" id="TIGR00552">
    <property type="entry name" value="nadE"/>
    <property type="match status" value="1"/>
</dbReference>
<name>A0A8J6XIV9_9CYAN</name>
<dbReference type="InterPro" id="IPR014445">
    <property type="entry name" value="Gln-dep_NAD_synthase"/>
</dbReference>
<dbReference type="GO" id="GO:0005737">
    <property type="term" value="C:cytoplasm"/>
    <property type="evidence" value="ECO:0007669"/>
    <property type="project" value="InterPro"/>
</dbReference>
<dbReference type="PROSITE" id="PS50263">
    <property type="entry name" value="CN_HYDROLASE"/>
    <property type="match status" value="1"/>
</dbReference>
<dbReference type="EMBL" id="JACXAE010000098">
    <property type="protein sequence ID" value="MBD2776814.1"/>
    <property type="molecule type" value="Genomic_DNA"/>
</dbReference>
<dbReference type="HAMAP" id="MF_02090">
    <property type="entry name" value="NadE_glutamine_dep"/>
    <property type="match status" value="1"/>
</dbReference>
<dbReference type="Pfam" id="PF00795">
    <property type="entry name" value="CN_hydrolase"/>
    <property type="match status" value="1"/>
</dbReference>
<keyword evidence="6 7" id="KW-0520">NAD</keyword>
<evidence type="ECO:0000256" key="6">
    <source>
        <dbReference type="ARBA" id="ARBA00023027"/>
    </source>
</evidence>
<dbReference type="FunFam" id="3.40.50.620:FF:000106">
    <property type="entry name" value="Glutamine-dependent NAD(+) synthetase"/>
    <property type="match status" value="1"/>
</dbReference>
<organism evidence="11 12">
    <name type="scientific">Iningainema tapete BLCC-T55</name>
    <dbReference type="NCBI Taxonomy" id="2748662"/>
    <lineage>
        <taxon>Bacteria</taxon>
        <taxon>Bacillati</taxon>
        <taxon>Cyanobacteriota</taxon>
        <taxon>Cyanophyceae</taxon>
        <taxon>Nostocales</taxon>
        <taxon>Scytonemataceae</taxon>
        <taxon>Iningainema tapete</taxon>
    </lineage>
</organism>
<dbReference type="EC" id="6.3.5.1" evidence="7 8"/>
<evidence type="ECO:0000256" key="2">
    <source>
        <dbReference type="ARBA" id="ARBA00007145"/>
    </source>
</evidence>
<dbReference type="UniPathway" id="UPA00253">
    <property type="reaction ID" value="UER00334"/>
</dbReference>
<dbReference type="GO" id="GO:0003952">
    <property type="term" value="F:NAD+ synthase (glutamine-hydrolyzing) activity"/>
    <property type="evidence" value="ECO:0007669"/>
    <property type="project" value="UniProtKB-UniRule"/>
</dbReference>
<dbReference type="InterPro" id="IPR014729">
    <property type="entry name" value="Rossmann-like_a/b/a_fold"/>
</dbReference>
<dbReference type="InterPro" id="IPR003694">
    <property type="entry name" value="NAD_synthase"/>
</dbReference>
<evidence type="ECO:0000259" key="10">
    <source>
        <dbReference type="PROSITE" id="PS50263"/>
    </source>
</evidence>
<keyword evidence="5 7" id="KW-0067">ATP-binding</keyword>
<comment type="pathway">
    <text evidence="1 7 8">Cofactor biosynthesis; NAD(+) biosynthesis; NAD(+) from deamido-NAD(+) (L-Gln route): step 1/1.</text>
</comment>
<feature type="binding site" evidence="7">
    <location>
        <position position="538"/>
    </location>
    <ligand>
        <name>deamido-NAD(+)</name>
        <dbReference type="ChEBI" id="CHEBI:58437"/>
        <note>ligand shared between two neighboring subunits</note>
    </ligand>
</feature>
<dbReference type="PIRSF" id="PIRSF006630">
    <property type="entry name" value="NADS_GAT"/>
    <property type="match status" value="1"/>
</dbReference>
<dbReference type="Pfam" id="PF02540">
    <property type="entry name" value="NAD_synthase"/>
    <property type="match status" value="1"/>
</dbReference>
<dbReference type="CDD" id="cd07570">
    <property type="entry name" value="GAT_Gln-NAD-synth"/>
    <property type="match status" value="1"/>
</dbReference>
<evidence type="ECO:0000256" key="9">
    <source>
        <dbReference type="RuleBase" id="RU003811"/>
    </source>
</evidence>
<proteinExistence type="inferred from homology"/>
<dbReference type="Gene3D" id="3.40.50.620">
    <property type="entry name" value="HUPs"/>
    <property type="match status" value="1"/>
</dbReference>
<comment type="caution">
    <text evidence="7">Lacks conserved residue(s) required for the propagation of feature annotation.</text>
</comment>
<dbReference type="PANTHER" id="PTHR23090:SF9">
    <property type="entry name" value="GLUTAMINE-DEPENDENT NAD(+) SYNTHETASE"/>
    <property type="match status" value="1"/>
</dbReference>
<comment type="similarity">
    <text evidence="9">Belongs to the NAD synthetase family.</text>
</comment>
<evidence type="ECO:0000313" key="11">
    <source>
        <dbReference type="EMBL" id="MBD2776814.1"/>
    </source>
</evidence>
<feature type="binding site" evidence="7">
    <location>
        <begin position="302"/>
        <end position="309"/>
    </location>
    <ligand>
        <name>ATP</name>
        <dbReference type="ChEBI" id="CHEBI:30616"/>
    </ligand>
</feature>
<keyword evidence="3 7" id="KW-0436">Ligase</keyword>
<dbReference type="NCBIfam" id="NF010588">
    <property type="entry name" value="PRK13981.1"/>
    <property type="match status" value="1"/>
</dbReference>
<dbReference type="InterPro" id="IPR003010">
    <property type="entry name" value="C-N_Hydrolase"/>
</dbReference>
<dbReference type="Proteomes" id="UP000629098">
    <property type="component" value="Unassembled WGS sequence"/>
</dbReference>
<dbReference type="GO" id="GO:0005524">
    <property type="term" value="F:ATP binding"/>
    <property type="evidence" value="ECO:0007669"/>
    <property type="project" value="UniProtKB-UniRule"/>
</dbReference>
<dbReference type="GO" id="GO:0008795">
    <property type="term" value="F:NAD+ synthase activity"/>
    <property type="evidence" value="ECO:0007669"/>
    <property type="project" value="UniProtKB-UniRule"/>
</dbReference>
<feature type="binding site" evidence="7">
    <location>
        <position position="385"/>
    </location>
    <ligand>
        <name>deamido-NAD(+)</name>
        <dbReference type="ChEBI" id="CHEBI:58437"/>
        <note>ligand shared between two neighboring subunits</note>
    </ligand>
</feature>
<dbReference type="SUPFAM" id="SSF56317">
    <property type="entry name" value="Carbon-nitrogen hydrolase"/>
    <property type="match status" value="1"/>
</dbReference>
<sequence length="580" mass="63262">MKIAIAQLNPIIGDLQGNAQQILSAAQKAVDNGARLLLTPELSLCGYPPRDLLLNPSFVAGMGVCLEQLARDLPANAAVLVGTVEENFQAHKNGGKPLFNSMALLAQGKVQHFHKRLLPTYDVFDECRYFEPGLKPNYFTLDDLNIGVTICEDLWNDDQFWGKRSYAIDPIADLATVGVDLIVNLSASPYSVGKPRFREAMLRHGAVRYQCPIIYANQVGGNDDLIFDGGSFALNSQGEIVCRLSAFAPDLQIVEFDAGKQDLQLGSLVSECESEDEEIWHALVLGLRDYVFKCGFSQVVLGLSGGIDSSLVAALATAALGKENVFGVLMPSPYSSEHSISDALALAENLGMKTTTLPIGELMQGYDRTLVNLFAGTEFGLAEENIQSRIRGNLLMAIANKFGYLLLSTGNKSEMAVGYCTLYGDMNGGLAVIADVPKTRVYSLCRWLNQSSILGQVETFRRNVSTEIIPQNVIDKAPSAELKPGQFDQDSLPAYDVLDDILQRLIGNHQSVAQIVAAGHDSVVVYRVIQMVARAEFKRKQAPPGLKISDRAFGTGWRMPIASSWDALKNSYQTKNRLCV</sequence>
<comment type="similarity">
    <text evidence="2 7 8">In the C-terminal section; belongs to the NAD synthetase family.</text>
</comment>
<feature type="active site" description="Proton acceptor; for glutaminase activity" evidence="7">
    <location>
        <position position="41"/>
    </location>
</feature>
<evidence type="ECO:0000256" key="7">
    <source>
        <dbReference type="HAMAP-Rule" id="MF_02090"/>
    </source>
</evidence>
<gene>
    <name evidence="7" type="primary">nadE</name>
    <name evidence="11" type="ORF">ICL16_33390</name>
</gene>
<comment type="function">
    <text evidence="7">Catalyzes the ATP-dependent amidation of deamido-NAD to form NAD. Uses L-glutamine as a nitrogen source.</text>
</comment>
<dbReference type="GO" id="GO:0009435">
    <property type="term" value="P:NAD+ biosynthetic process"/>
    <property type="evidence" value="ECO:0007669"/>
    <property type="project" value="UniProtKB-UniRule"/>
</dbReference>
<keyword evidence="4 7" id="KW-0547">Nucleotide-binding</keyword>
<dbReference type="PANTHER" id="PTHR23090">
    <property type="entry name" value="NH 3 /GLUTAMINE-DEPENDENT NAD + SYNTHETASE"/>
    <property type="match status" value="1"/>
</dbReference>
<feature type="binding site" evidence="7">
    <location>
        <position position="194"/>
    </location>
    <ligand>
        <name>L-glutamine</name>
        <dbReference type="ChEBI" id="CHEBI:58359"/>
    </ligand>
</feature>
<dbReference type="Gene3D" id="3.60.110.10">
    <property type="entry name" value="Carbon-nitrogen hydrolase"/>
    <property type="match status" value="1"/>
</dbReference>
<feature type="binding site" evidence="7">
    <location>
        <position position="414"/>
    </location>
    <ligand>
        <name>deamido-NAD(+)</name>
        <dbReference type="ChEBI" id="CHEBI:58437"/>
        <note>ligand shared between two neighboring subunits</note>
    </ligand>
</feature>
<reference evidence="11" key="1">
    <citation type="submission" date="2020-09" db="EMBL/GenBank/DDBJ databases">
        <title>Iningainema tapete sp. nov. (Scytonemataceae, Cyanobacteria) from greenhouses in central Florida (USA) produces two types of nodularin with biosynthetic potential for microcystin-LR and anabaenopeptins.</title>
        <authorList>
            <person name="Berthold D.E."/>
            <person name="Lefler F.W."/>
            <person name="Huang I.-S."/>
            <person name="Abdulla H."/>
            <person name="Zimba P.V."/>
            <person name="Laughinghouse H.D. IV."/>
        </authorList>
    </citation>
    <scope>NUCLEOTIDE SEQUENCE</scope>
    <source>
        <strain evidence="11">BLCCT55</strain>
    </source>
</reference>
<keyword evidence="12" id="KW-1185">Reference proteome</keyword>
<dbReference type="AlphaFoldDB" id="A0A8J6XIV9"/>
<evidence type="ECO:0000313" key="12">
    <source>
        <dbReference type="Proteomes" id="UP000629098"/>
    </source>
</evidence>
<feature type="binding site" evidence="7">
    <location>
        <position position="409"/>
    </location>
    <ligand>
        <name>ATP</name>
        <dbReference type="ChEBI" id="CHEBI:30616"/>
    </ligand>
</feature>
<dbReference type="InterPro" id="IPR022310">
    <property type="entry name" value="NAD/GMP_synthase"/>
</dbReference>
<dbReference type="CDD" id="cd00553">
    <property type="entry name" value="NAD_synthase"/>
    <property type="match status" value="1"/>
</dbReference>
<dbReference type="InterPro" id="IPR036526">
    <property type="entry name" value="C-N_Hydrolase_sf"/>
</dbReference>
<evidence type="ECO:0000256" key="1">
    <source>
        <dbReference type="ARBA" id="ARBA00005188"/>
    </source>
</evidence>
<feature type="domain" description="CN hydrolase" evidence="10">
    <location>
        <begin position="1"/>
        <end position="258"/>
    </location>
</feature>
<dbReference type="GO" id="GO:0004359">
    <property type="term" value="F:glutaminase activity"/>
    <property type="evidence" value="ECO:0007669"/>
    <property type="project" value="InterPro"/>
</dbReference>
<evidence type="ECO:0000256" key="8">
    <source>
        <dbReference type="PIRNR" id="PIRNR006630"/>
    </source>
</evidence>
<feature type="binding site" evidence="7">
    <location>
        <position position="188"/>
    </location>
    <ligand>
        <name>L-glutamine</name>
        <dbReference type="ChEBI" id="CHEBI:58359"/>
    </ligand>
</feature>
<dbReference type="SUPFAM" id="SSF52402">
    <property type="entry name" value="Adenine nucleotide alpha hydrolases-like"/>
    <property type="match status" value="1"/>
</dbReference>
<feature type="active site" description="Nucleophile; for glutaminase activity" evidence="7">
    <location>
        <position position="151"/>
    </location>
</feature>
<evidence type="ECO:0000256" key="5">
    <source>
        <dbReference type="ARBA" id="ARBA00022840"/>
    </source>
</evidence>
<feature type="binding site" evidence="7">
    <location>
        <position position="121"/>
    </location>
    <ligand>
        <name>L-glutamine</name>
        <dbReference type="ChEBI" id="CHEBI:58359"/>
    </ligand>
</feature>
<comment type="catalytic activity">
    <reaction evidence="7 8">
        <text>deamido-NAD(+) + L-glutamine + ATP + H2O = L-glutamate + AMP + diphosphate + NAD(+) + H(+)</text>
        <dbReference type="Rhea" id="RHEA:24384"/>
        <dbReference type="ChEBI" id="CHEBI:15377"/>
        <dbReference type="ChEBI" id="CHEBI:15378"/>
        <dbReference type="ChEBI" id="CHEBI:29985"/>
        <dbReference type="ChEBI" id="CHEBI:30616"/>
        <dbReference type="ChEBI" id="CHEBI:33019"/>
        <dbReference type="ChEBI" id="CHEBI:57540"/>
        <dbReference type="ChEBI" id="CHEBI:58359"/>
        <dbReference type="ChEBI" id="CHEBI:58437"/>
        <dbReference type="ChEBI" id="CHEBI:456215"/>
        <dbReference type="EC" id="6.3.5.1"/>
    </reaction>
</comment>
<feature type="active site" description="For glutaminase activity" evidence="7">
    <location>
        <position position="115"/>
    </location>
</feature>
<evidence type="ECO:0000256" key="4">
    <source>
        <dbReference type="ARBA" id="ARBA00022741"/>
    </source>
</evidence>
<dbReference type="RefSeq" id="WP_190835863.1">
    <property type="nucleotide sequence ID" value="NZ_CAWPPI010000098.1"/>
</dbReference>